<evidence type="ECO:0000256" key="10">
    <source>
        <dbReference type="ARBA" id="ARBA00022989"/>
    </source>
</evidence>
<comment type="cofactor">
    <cofactor evidence="16">
        <name>Cu cation</name>
        <dbReference type="ChEBI" id="CHEBI:23378"/>
    </cofactor>
    <text evidence="16">Binds a copper A center.</text>
</comment>
<accession>A0A0K8MEL6</accession>
<evidence type="ECO:0000256" key="17">
    <source>
        <dbReference type="SAM" id="Phobius"/>
    </source>
</evidence>
<keyword evidence="21" id="KW-1185">Reference proteome</keyword>
<feature type="domain" description="Cytochrome oxidase subunit II copper A binding" evidence="18">
    <location>
        <begin position="120"/>
        <end position="252"/>
    </location>
</feature>
<comment type="caution">
    <text evidence="20">The sequence shown here is derived from an EMBL/GenBank/DDBJ whole genome shotgun (WGS) entry which is preliminary data.</text>
</comment>
<proteinExistence type="inferred from homology"/>
<dbReference type="InterPro" id="IPR036257">
    <property type="entry name" value="Cyt_c_oxidase_su2_TM_sf"/>
</dbReference>
<dbReference type="PROSITE" id="PS50857">
    <property type="entry name" value="COX2_CUA"/>
    <property type="match status" value="1"/>
</dbReference>
<evidence type="ECO:0000256" key="16">
    <source>
        <dbReference type="RuleBase" id="RU004024"/>
    </source>
</evidence>
<dbReference type="PRINTS" id="PR01166">
    <property type="entry name" value="CYCOXIDASEII"/>
</dbReference>
<feature type="transmembrane region" description="Helical" evidence="17">
    <location>
        <begin position="46"/>
        <end position="70"/>
    </location>
</feature>
<evidence type="ECO:0000256" key="1">
    <source>
        <dbReference type="ARBA" id="ARBA00001971"/>
    </source>
</evidence>
<evidence type="ECO:0000256" key="3">
    <source>
        <dbReference type="ARBA" id="ARBA00007866"/>
    </source>
</evidence>
<comment type="subcellular location">
    <subcellularLocation>
        <location evidence="15">Cell membrane</location>
        <topology evidence="15">Multi-pass membrane protein</topology>
    </subcellularLocation>
    <subcellularLocation>
        <location evidence="2">Membrane</location>
        <topology evidence="2">Multi-pass membrane protein</topology>
    </subcellularLocation>
</comment>
<dbReference type="Gene3D" id="2.60.40.420">
    <property type="entry name" value="Cupredoxins - blue copper proteins"/>
    <property type="match status" value="1"/>
</dbReference>
<dbReference type="Pfam" id="PF02790">
    <property type="entry name" value="COX2_TM"/>
    <property type="match status" value="1"/>
</dbReference>
<evidence type="ECO:0000256" key="8">
    <source>
        <dbReference type="ARBA" id="ARBA00022967"/>
    </source>
</evidence>
<name>A0A0K8MEL6_9PROT</name>
<evidence type="ECO:0000256" key="7">
    <source>
        <dbReference type="ARBA" id="ARBA00022723"/>
    </source>
</evidence>
<dbReference type="PROSITE" id="PS00078">
    <property type="entry name" value="COX2"/>
    <property type="match status" value="1"/>
</dbReference>
<dbReference type="GO" id="GO:0005886">
    <property type="term" value="C:plasma membrane"/>
    <property type="evidence" value="ECO:0007669"/>
    <property type="project" value="UniProtKB-SubCell"/>
</dbReference>
<dbReference type="InterPro" id="IPR008972">
    <property type="entry name" value="Cupredoxin"/>
</dbReference>
<dbReference type="OrthoDB" id="9781261at2"/>
<evidence type="ECO:0000256" key="13">
    <source>
        <dbReference type="ARBA" id="ARBA00024688"/>
    </source>
</evidence>
<dbReference type="PANTHER" id="PTHR22888:SF9">
    <property type="entry name" value="CYTOCHROME C OXIDASE SUBUNIT 2"/>
    <property type="match status" value="1"/>
</dbReference>
<dbReference type="CDD" id="cd13912">
    <property type="entry name" value="CcO_II_C"/>
    <property type="match status" value="1"/>
</dbReference>
<evidence type="ECO:0000313" key="21">
    <source>
        <dbReference type="Proteomes" id="UP000036771"/>
    </source>
</evidence>
<comment type="function">
    <text evidence="13 16">Subunits I and II form the functional core of the enzyme complex. Electrons originating in cytochrome c are transferred via heme a and Cu(A) to the binuclear center formed by heme a3 and Cu(B).</text>
</comment>
<dbReference type="Proteomes" id="UP000036771">
    <property type="component" value="Unassembled WGS sequence"/>
</dbReference>
<keyword evidence="6 15" id="KW-0812">Transmembrane</keyword>
<evidence type="ECO:0000259" key="18">
    <source>
        <dbReference type="PROSITE" id="PS50857"/>
    </source>
</evidence>
<evidence type="ECO:0000313" key="20">
    <source>
        <dbReference type="EMBL" id="GAO98927.1"/>
    </source>
</evidence>
<dbReference type="PROSITE" id="PS50999">
    <property type="entry name" value="COX2_TM"/>
    <property type="match status" value="1"/>
</dbReference>
<keyword evidence="12 17" id="KW-0472">Membrane</keyword>
<feature type="transmembrane region" description="Helical" evidence="17">
    <location>
        <begin position="91"/>
        <end position="115"/>
    </location>
</feature>
<evidence type="ECO:0000256" key="5">
    <source>
        <dbReference type="ARBA" id="ARBA00022660"/>
    </source>
</evidence>
<dbReference type="GO" id="GO:0005507">
    <property type="term" value="F:copper ion binding"/>
    <property type="evidence" value="ECO:0007669"/>
    <property type="project" value="InterPro"/>
</dbReference>
<dbReference type="FunFam" id="2.60.40.420:FF:000001">
    <property type="entry name" value="Cytochrome c oxidase subunit 2"/>
    <property type="match status" value="1"/>
</dbReference>
<dbReference type="GO" id="GO:0042773">
    <property type="term" value="P:ATP synthesis coupled electron transport"/>
    <property type="evidence" value="ECO:0007669"/>
    <property type="project" value="TreeGrafter"/>
</dbReference>
<dbReference type="SUPFAM" id="SSF81464">
    <property type="entry name" value="Cytochrome c oxidase subunit II-like, transmembrane region"/>
    <property type="match status" value="1"/>
</dbReference>
<comment type="catalytic activity">
    <reaction evidence="14 16">
        <text>4 Fe(II)-[cytochrome c] + O2 + 8 H(+)(in) = 4 Fe(III)-[cytochrome c] + 2 H2O + 4 H(+)(out)</text>
        <dbReference type="Rhea" id="RHEA:11436"/>
        <dbReference type="Rhea" id="RHEA-COMP:10350"/>
        <dbReference type="Rhea" id="RHEA-COMP:14399"/>
        <dbReference type="ChEBI" id="CHEBI:15377"/>
        <dbReference type="ChEBI" id="CHEBI:15378"/>
        <dbReference type="ChEBI" id="CHEBI:15379"/>
        <dbReference type="ChEBI" id="CHEBI:29033"/>
        <dbReference type="ChEBI" id="CHEBI:29034"/>
        <dbReference type="EC" id="7.1.1.9"/>
    </reaction>
</comment>
<evidence type="ECO:0000256" key="15">
    <source>
        <dbReference type="RuleBase" id="RU000456"/>
    </source>
</evidence>
<evidence type="ECO:0000256" key="4">
    <source>
        <dbReference type="ARBA" id="ARBA00022448"/>
    </source>
</evidence>
<dbReference type="Pfam" id="PF00116">
    <property type="entry name" value="COX2"/>
    <property type="match status" value="1"/>
</dbReference>
<keyword evidence="4 15" id="KW-0813">Transport</keyword>
<keyword evidence="10 17" id="KW-1133">Transmembrane helix</keyword>
<dbReference type="EMBL" id="BBVC01000102">
    <property type="protein sequence ID" value="GAO98927.1"/>
    <property type="molecule type" value="Genomic_DNA"/>
</dbReference>
<dbReference type="SUPFAM" id="SSF49503">
    <property type="entry name" value="Cupredoxins"/>
    <property type="match status" value="1"/>
</dbReference>
<protein>
    <recommendedName>
        <fullName evidence="16">Cytochrome c oxidase subunit 2</fullName>
        <ecNumber evidence="16">7.1.1.9</ecNumber>
    </recommendedName>
</protein>
<gene>
    <name evidence="20" type="primary">ctaC</name>
    <name evidence="20" type="ORF">Cva_01597</name>
</gene>
<dbReference type="Gene3D" id="1.10.287.90">
    <property type="match status" value="1"/>
</dbReference>
<feature type="domain" description="Cytochrome oxidase subunit II transmembrane region profile" evidence="19">
    <location>
        <begin position="24"/>
        <end position="119"/>
    </location>
</feature>
<dbReference type="AlphaFoldDB" id="A0A0K8MEL6"/>
<dbReference type="NCBIfam" id="TIGR02866">
    <property type="entry name" value="CoxB"/>
    <property type="match status" value="1"/>
</dbReference>
<dbReference type="InterPro" id="IPR002429">
    <property type="entry name" value="CcO_II-like_C"/>
</dbReference>
<keyword evidence="5 15" id="KW-0679">Respiratory chain</keyword>
<dbReference type="InterPro" id="IPR034210">
    <property type="entry name" value="CcO_II_C"/>
</dbReference>
<dbReference type="InterPro" id="IPR014222">
    <property type="entry name" value="Cyt_c_oxidase_su2"/>
</dbReference>
<dbReference type="GO" id="GO:0004129">
    <property type="term" value="F:cytochrome-c oxidase activity"/>
    <property type="evidence" value="ECO:0007669"/>
    <property type="project" value="UniProtKB-EC"/>
</dbReference>
<keyword evidence="8" id="KW-1278">Translocase</keyword>
<evidence type="ECO:0000256" key="9">
    <source>
        <dbReference type="ARBA" id="ARBA00022982"/>
    </source>
</evidence>
<evidence type="ECO:0000256" key="2">
    <source>
        <dbReference type="ARBA" id="ARBA00004141"/>
    </source>
</evidence>
<dbReference type="EC" id="7.1.1.9" evidence="16"/>
<keyword evidence="9 15" id="KW-0249">Electron transport</keyword>
<evidence type="ECO:0000256" key="14">
    <source>
        <dbReference type="ARBA" id="ARBA00047816"/>
    </source>
</evidence>
<organism evidence="20 21">
    <name type="scientific">Caedimonas varicaedens</name>
    <dbReference type="NCBI Taxonomy" id="1629334"/>
    <lineage>
        <taxon>Bacteria</taxon>
        <taxon>Pseudomonadati</taxon>
        <taxon>Pseudomonadota</taxon>
        <taxon>Alphaproteobacteria</taxon>
        <taxon>Holosporales</taxon>
        <taxon>Caedimonadaceae</taxon>
        <taxon>Caedimonas</taxon>
    </lineage>
</organism>
<comment type="similarity">
    <text evidence="3 15">Belongs to the cytochrome c oxidase subunit 2 family.</text>
</comment>
<dbReference type="InterPro" id="IPR011759">
    <property type="entry name" value="Cyt_c_oxidase_su2_TM_dom"/>
</dbReference>
<comment type="cofactor">
    <cofactor evidence="1">
        <name>heme</name>
        <dbReference type="ChEBI" id="CHEBI:30413"/>
    </cofactor>
</comment>
<evidence type="ECO:0000256" key="6">
    <source>
        <dbReference type="ARBA" id="ARBA00022692"/>
    </source>
</evidence>
<feature type="transmembrane region" description="Helical" evidence="17">
    <location>
        <begin position="7"/>
        <end position="26"/>
    </location>
</feature>
<reference evidence="20 21" key="1">
    <citation type="submission" date="2015-03" db="EMBL/GenBank/DDBJ databases">
        <title>Caedibacter varicaedens, whole genome shotgun sequence.</title>
        <authorList>
            <person name="Suzuki H."/>
            <person name="Dapper A.L."/>
            <person name="Gibson A.K."/>
            <person name="Jackson C."/>
            <person name="Lee H."/>
            <person name="Pejaver V.R."/>
            <person name="Doak T."/>
            <person name="Lynch M."/>
        </authorList>
    </citation>
    <scope>NUCLEOTIDE SEQUENCE [LARGE SCALE GENOMIC DNA]</scope>
</reference>
<dbReference type="InterPro" id="IPR001505">
    <property type="entry name" value="Copper_CuA"/>
</dbReference>
<keyword evidence="11 16" id="KW-0186">Copper</keyword>
<dbReference type="PANTHER" id="PTHR22888">
    <property type="entry name" value="CYTOCHROME C OXIDASE, SUBUNIT II"/>
    <property type="match status" value="1"/>
</dbReference>
<evidence type="ECO:0000259" key="19">
    <source>
        <dbReference type="PROSITE" id="PS50999"/>
    </source>
</evidence>
<sequence>MPRFRSWFVAIFLSMYPLLAMAAYPVQWGKGFQTAASPTAEKIHELHHLLLIIITAIAVLVFLLLLYVVFRFNARRHPVPSKTTHNTPLEIVWTLIPTLIIGVIAFPSLNLLYFMDKTKEAELTLKITGHQWYWSYEYPDDKVSFDSYMIADKDLKPGMKRLLEVDNQVIVPVGANIRLLMTAADVIHSFAVPALGIKQDSIPGRLRETWMRINKEGIYHGQCSEICGVNHAFMPIVIKAVSKEEYKIWLEQAKQKFARANFMLQHSFVILAKYMPERFQE</sequence>
<evidence type="ECO:0000256" key="12">
    <source>
        <dbReference type="ARBA" id="ARBA00023136"/>
    </source>
</evidence>
<dbReference type="GO" id="GO:0016491">
    <property type="term" value="F:oxidoreductase activity"/>
    <property type="evidence" value="ECO:0007669"/>
    <property type="project" value="InterPro"/>
</dbReference>
<dbReference type="InterPro" id="IPR045187">
    <property type="entry name" value="CcO_II"/>
</dbReference>
<keyword evidence="7 16" id="KW-0479">Metal-binding</keyword>
<evidence type="ECO:0000256" key="11">
    <source>
        <dbReference type="ARBA" id="ARBA00023008"/>
    </source>
</evidence>
<dbReference type="STRING" id="1629334.Cva_01597"/>